<keyword evidence="3" id="KW-1185">Reference proteome</keyword>
<organism evidence="2 3">
    <name type="scientific">Fonsecaea monophora</name>
    <dbReference type="NCBI Taxonomy" id="254056"/>
    <lineage>
        <taxon>Eukaryota</taxon>
        <taxon>Fungi</taxon>
        <taxon>Dikarya</taxon>
        <taxon>Ascomycota</taxon>
        <taxon>Pezizomycotina</taxon>
        <taxon>Eurotiomycetes</taxon>
        <taxon>Chaetothyriomycetidae</taxon>
        <taxon>Chaetothyriales</taxon>
        <taxon>Herpotrichiellaceae</taxon>
        <taxon>Fonsecaea</taxon>
    </lineage>
</organism>
<evidence type="ECO:0000313" key="2">
    <source>
        <dbReference type="EMBL" id="OAG45656.1"/>
    </source>
</evidence>
<dbReference type="AlphaFoldDB" id="A0A177FPL2"/>
<protein>
    <submittedName>
        <fullName evidence="2">Uncharacterized protein</fullName>
    </submittedName>
</protein>
<accession>A0A177FPL2</accession>
<dbReference type="EMBL" id="LVKK01000001">
    <property type="protein sequence ID" value="OAG45656.1"/>
    <property type="molecule type" value="Genomic_DNA"/>
</dbReference>
<proteinExistence type="predicted"/>
<name>A0A177FPL2_9EURO</name>
<sequence length="234" mass="26559">MEDHQDHEHGGPDTSAIQAELWDGMHRFVDLHQGDADEESSHHEIPELTRHLADLCEQLVTADPTRHMYAVLHKDLTAAQTGDSVGDHGLPVRHPLEQINDIIYFESNPDAHYLEMLRGVVDDHELDSMIENAPKHHHLLHGARHPDHDGDGDDDEEEEEGDGQGDDDQGWQDEGEGHNQYQYDHDNPEGDDYDRHGDGYEDHYDPHGGGHEDNYDQQDGDEDYDHNNHGGDEC</sequence>
<evidence type="ECO:0000313" key="3">
    <source>
        <dbReference type="Proteomes" id="UP000077002"/>
    </source>
</evidence>
<dbReference type="RefSeq" id="XP_022517608.1">
    <property type="nucleotide sequence ID" value="XM_022650282.1"/>
</dbReference>
<feature type="region of interest" description="Disordered" evidence="1">
    <location>
        <begin position="140"/>
        <end position="234"/>
    </location>
</feature>
<comment type="caution">
    <text evidence="2">The sequence shown here is derived from an EMBL/GenBank/DDBJ whole genome shotgun (WGS) entry which is preliminary data.</text>
</comment>
<feature type="compositionally biased region" description="Basic and acidic residues" evidence="1">
    <location>
        <begin position="225"/>
        <end position="234"/>
    </location>
</feature>
<evidence type="ECO:0000256" key="1">
    <source>
        <dbReference type="SAM" id="MobiDB-lite"/>
    </source>
</evidence>
<gene>
    <name evidence="2" type="ORF">AYO21_00292</name>
</gene>
<dbReference type="GeneID" id="34595474"/>
<feature type="compositionally biased region" description="Acidic residues" evidence="1">
    <location>
        <begin position="215"/>
        <end position="224"/>
    </location>
</feature>
<feature type="compositionally biased region" description="Acidic residues" evidence="1">
    <location>
        <begin position="150"/>
        <end position="174"/>
    </location>
</feature>
<dbReference type="Proteomes" id="UP000077002">
    <property type="component" value="Unassembled WGS sequence"/>
</dbReference>
<reference evidence="2 3" key="1">
    <citation type="submission" date="2016-03" db="EMBL/GenBank/DDBJ databases">
        <title>Draft genome sequence of the Fonsecaea monophora CBS 269.37.</title>
        <authorList>
            <person name="Bombassaro A."/>
            <person name="Vinicius W.A."/>
            <person name="De Hoog S."/>
            <person name="Sun J."/>
            <person name="Souza E.M."/>
            <person name="Raittz R.T."/>
            <person name="Costa F."/>
            <person name="Leao A.C."/>
            <person name="Tadra-Sfeir M.Z."/>
            <person name="Baura V."/>
            <person name="Balsanelli E."/>
            <person name="Pedrosa F.O."/>
            <person name="Moreno L.F."/>
            <person name="Steffens M.B."/>
            <person name="Xi L."/>
            <person name="Bocca A.L."/>
            <person name="Felipe M.S."/>
            <person name="Teixeira M."/>
            <person name="Telles Filho F.Q."/>
            <person name="Azevedo C.M."/>
            <person name="Gomes R."/>
            <person name="Vicente V.A."/>
        </authorList>
    </citation>
    <scope>NUCLEOTIDE SEQUENCE [LARGE SCALE GENOMIC DNA]</scope>
    <source>
        <strain evidence="2 3">CBS 269.37</strain>
    </source>
</reference>
<feature type="compositionally biased region" description="Basic and acidic residues" evidence="1">
    <location>
        <begin position="183"/>
        <end position="214"/>
    </location>
</feature>